<dbReference type="Proteomes" id="UP000481360">
    <property type="component" value="Unassembled WGS sequence"/>
</dbReference>
<sequence>MKPRLPAADGRKQMGVLARFVAAGVYRLFAFWSRIPVRWLAFSWMRRSGHI</sequence>
<comment type="caution">
    <text evidence="2">The sequence shown here is derived from an EMBL/GenBank/DDBJ whole genome shotgun (WGS) entry which is preliminary data.</text>
</comment>
<organism evidence="2 3">
    <name type="scientific">Lentzea alba</name>
    <dbReference type="NCBI Taxonomy" id="2714351"/>
    <lineage>
        <taxon>Bacteria</taxon>
        <taxon>Bacillati</taxon>
        <taxon>Actinomycetota</taxon>
        <taxon>Actinomycetes</taxon>
        <taxon>Pseudonocardiales</taxon>
        <taxon>Pseudonocardiaceae</taxon>
        <taxon>Lentzea</taxon>
    </lineage>
</organism>
<keyword evidence="1" id="KW-0472">Membrane</keyword>
<keyword evidence="1" id="KW-0812">Transmembrane</keyword>
<evidence type="ECO:0000313" key="3">
    <source>
        <dbReference type="Proteomes" id="UP000481360"/>
    </source>
</evidence>
<name>A0A7C9RWZ1_9PSEU</name>
<feature type="transmembrane region" description="Helical" evidence="1">
    <location>
        <begin position="16"/>
        <end position="35"/>
    </location>
</feature>
<keyword evidence="1" id="KW-1133">Transmembrane helix</keyword>
<dbReference type="AlphaFoldDB" id="A0A7C9RWZ1"/>
<gene>
    <name evidence="2" type="ORF">G7043_40960</name>
</gene>
<evidence type="ECO:0000256" key="1">
    <source>
        <dbReference type="SAM" id="Phobius"/>
    </source>
</evidence>
<accession>A0A7C9RWZ1</accession>
<evidence type="ECO:0000313" key="2">
    <source>
        <dbReference type="EMBL" id="NGY65285.1"/>
    </source>
</evidence>
<reference evidence="2 3" key="1">
    <citation type="submission" date="2020-03" db="EMBL/GenBank/DDBJ databases">
        <title>Isolation and identification of active actinomycetes.</title>
        <authorList>
            <person name="Sun X."/>
        </authorList>
    </citation>
    <scope>NUCLEOTIDE SEQUENCE [LARGE SCALE GENOMIC DNA]</scope>
    <source>
        <strain evidence="2 3">NEAU-D13</strain>
    </source>
</reference>
<proteinExistence type="predicted"/>
<dbReference type="RefSeq" id="WP_166054088.1">
    <property type="nucleotide sequence ID" value="NZ_JAAMPJ010000015.1"/>
</dbReference>
<dbReference type="EMBL" id="JAAMPJ010000015">
    <property type="protein sequence ID" value="NGY65285.1"/>
    <property type="molecule type" value="Genomic_DNA"/>
</dbReference>
<protein>
    <submittedName>
        <fullName evidence="2">Uncharacterized protein</fullName>
    </submittedName>
</protein>
<keyword evidence="3" id="KW-1185">Reference proteome</keyword>